<evidence type="ECO:0000256" key="8">
    <source>
        <dbReference type="ARBA" id="ARBA00023004"/>
    </source>
</evidence>
<dbReference type="NCBIfam" id="TIGR01783">
    <property type="entry name" value="TonB-siderophor"/>
    <property type="match status" value="1"/>
</dbReference>
<keyword evidence="5" id="KW-0410">Iron transport</keyword>
<dbReference type="PROSITE" id="PS52016">
    <property type="entry name" value="TONB_DEPENDENT_REC_3"/>
    <property type="match status" value="1"/>
</dbReference>
<evidence type="ECO:0000256" key="13">
    <source>
        <dbReference type="ARBA" id="ARBA00023237"/>
    </source>
</evidence>
<protein>
    <submittedName>
        <fullName evidence="20">TonB-dependent siderophore receptor</fullName>
    </submittedName>
</protein>
<evidence type="ECO:0000256" key="14">
    <source>
        <dbReference type="PROSITE-ProRule" id="PRU01360"/>
    </source>
</evidence>
<dbReference type="PANTHER" id="PTHR32552">
    <property type="entry name" value="FERRICHROME IRON RECEPTOR-RELATED"/>
    <property type="match status" value="1"/>
</dbReference>
<dbReference type="Proteomes" id="UP000541421">
    <property type="component" value="Unassembled WGS sequence"/>
</dbReference>
<dbReference type="InterPro" id="IPR010105">
    <property type="entry name" value="TonB_sidphr_rcpt"/>
</dbReference>
<dbReference type="PROSITE" id="PS01156">
    <property type="entry name" value="TONB_DEPENDENT_REC_2"/>
    <property type="match status" value="1"/>
</dbReference>
<dbReference type="InterPro" id="IPR012910">
    <property type="entry name" value="Plug_dom"/>
</dbReference>
<keyword evidence="21" id="KW-1185">Reference proteome</keyword>
<evidence type="ECO:0000259" key="19">
    <source>
        <dbReference type="Pfam" id="PF07715"/>
    </source>
</evidence>
<dbReference type="InterPro" id="IPR000531">
    <property type="entry name" value="Beta-barrel_TonB"/>
</dbReference>
<organism evidence="20 21">
    <name type="scientific">Pelistega europaea</name>
    <dbReference type="NCBI Taxonomy" id="106147"/>
    <lineage>
        <taxon>Bacteria</taxon>
        <taxon>Pseudomonadati</taxon>
        <taxon>Pseudomonadota</taxon>
        <taxon>Betaproteobacteria</taxon>
        <taxon>Burkholderiales</taxon>
        <taxon>Alcaligenaceae</taxon>
        <taxon>Pelistega</taxon>
    </lineage>
</organism>
<dbReference type="Pfam" id="PF07715">
    <property type="entry name" value="Plug"/>
    <property type="match status" value="1"/>
</dbReference>
<evidence type="ECO:0000256" key="6">
    <source>
        <dbReference type="ARBA" id="ARBA00022692"/>
    </source>
</evidence>
<dbReference type="Pfam" id="PF00593">
    <property type="entry name" value="TonB_dep_Rec_b-barrel"/>
    <property type="match status" value="1"/>
</dbReference>
<keyword evidence="10 16" id="KW-0798">TonB box</keyword>
<keyword evidence="11 14" id="KW-0472">Membrane</keyword>
<evidence type="ECO:0000313" key="21">
    <source>
        <dbReference type="Proteomes" id="UP000541421"/>
    </source>
</evidence>
<keyword evidence="13 14" id="KW-0998">Cell outer membrane</keyword>
<evidence type="ECO:0000256" key="17">
    <source>
        <dbReference type="SAM" id="SignalP"/>
    </source>
</evidence>
<evidence type="ECO:0000256" key="15">
    <source>
        <dbReference type="PROSITE-ProRule" id="PRU10144"/>
    </source>
</evidence>
<evidence type="ECO:0000256" key="16">
    <source>
        <dbReference type="RuleBase" id="RU003357"/>
    </source>
</evidence>
<proteinExistence type="inferred from homology"/>
<sequence>MKPLHLNHFARTAILLSASTLPISQVIAQESSDSEVTQLEVIEATVSTKSPATTEGSSSYLAPVTYSTTGIPQELKDTTQSVSVITHQRIQDQPEFNRVIDVVANATGLNYGQYESDRFSITSRGQVVNSVSYDGVTTYYDTRFNYGDNHMDSAMFDRVEVVRGATGFMTGPGNPSASINLVRKAPTEKFQSSLKATAGSWNLYRLDADVSGSLNEAKTVRGRLVGSYQTRESFLDRYKNKRYMLYGVLEADLGPNTLLSVGGDIQHNKSDAVLSGGLPIFYSDGSLTDYDRSTNTASSWAGDTYTTTNLYATLFHRFSNGWKVETNYTHSKSERTLKNSYVYGAPNPLTNTGLSTATMSKIDGERVQDTFDIKLNGPWELFGRQHFARFNYNFNRNHYDNNYYKPVAGTLPSVWGDFRPSNFHVPEPQWEGRAFTALTGTITQHAISGINEFSLSDRLALTVGARLTRYKVSDTSFGPYFTPYKNSFNQVSKYLGLSYKLTDNFSVYTSYTDIFQPQTAVDANGSYLDPVIGKNYELGFKGTLADGGLSFAVAAFETRRDNLAVPTGARLPSGQAVNRSVDGAKTRGFDIDVVGAITDNWNVQMGFTSFVATDQDGKRISLEMPNRIFKLFTTYKFSGSLDGLTIGGGVNWFSHTERQVTNPSRQNVTIDYKPYAVVNLMARYKFNKHSTLMLSVNNLFDKKYYTNNGQFSQYQYGAPRNIQASFQYEF</sequence>
<evidence type="ECO:0000256" key="2">
    <source>
        <dbReference type="ARBA" id="ARBA00009810"/>
    </source>
</evidence>
<reference evidence="20 21" key="1">
    <citation type="submission" date="2020-05" db="EMBL/GenBank/DDBJ databases">
        <authorList>
            <person name="Niu N."/>
        </authorList>
    </citation>
    <scope>NUCLEOTIDE SEQUENCE [LARGE SCALE GENOMIC DNA]</scope>
    <source>
        <strain evidence="20 21">LMG10982</strain>
    </source>
</reference>
<keyword evidence="3 14" id="KW-0813">Transport</keyword>
<evidence type="ECO:0000256" key="9">
    <source>
        <dbReference type="ARBA" id="ARBA00023065"/>
    </source>
</evidence>
<evidence type="ECO:0000256" key="1">
    <source>
        <dbReference type="ARBA" id="ARBA00004571"/>
    </source>
</evidence>
<keyword evidence="6 14" id="KW-0812">Transmembrane</keyword>
<comment type="caution">
    <text evidence="20">The sequence shown here is derived from an EMBL/GenBank/DDBJ whole genome shotgun (WGS) entry which is preliminary data.</text>
</comment>
<keyword evidence="4 14" id="KW-1134">Transmembrane beta strand</keyword>
<dbReference type="EMBL" id="JABGBO010000005">
    <property type="protein sequence ID" value="NOL49587.1"/>
    <property type="molecule type" value="Genomic_DNA"/>
</dbReference>
<evidence type="ECO:0000256" key="11">
    <source>
        <dbReference type="ARBA" id="ARBA00023136"/>
    </source>
</evidence>
<evidence type="ECO:0000256" key="3">
    <source>
        <dbReference type="ARBA" id="ARBA00022448"/>
    </source>
</evidence>
<keyword evidence="9" id="KW-0406">Ion transport</keyword>
<gene>
    <name evidence="20" type="ORF">HKX40_05500</name>
</gene>
<dbReference type="GO" id="GO:0015891">
    <property type="term" value="P:siderophore transport"/>
    <property type="evidence" value="ECO:0007669"/>
    <property type="project" value="InterPro"/>
</dbReference>
<evidence type="ECO:0000313" key="20">
    <source>
        <dbReference type="EMBL" id="NOL49587.1"/>
    </source>
</evidence>
<dbReference type="SUPFAM" id="SSF56935">
    <property type="entry name" value="Porins"/>
    <property type="match status" value="1"/>
</dbReference>
<feature type="domain" description="TonB-dependent receptor-like beta-barrel" evidence="18">
    <location>
        <begin position="252"/>
        <end position="699"/>
    </location>
</feature>
<accession>A0A7Y4P404</accession>
<dbReference type="AlphaFoldDB" id="A0A7Y4P404"/>
<evidence type="ECO:0000256" key="12">
    <source>
        <dbReference type="ARBA" id="ARBA00023170"/>
    </source>
</evidence>
<dbReference type="Gene3D" id="2.40.170.20">
    <property type="entry name" value="TonB-dependent receptor, beta-barrel domain"/>
    <property type="match status" value="1"/>
</dbReference>
<feature type="short sequence motif" description="TonB C-terminal box" evidence="15">
    <location>
        <begin position="713"/>
        <end position="730"/>
    </location>
</feature>
<feature type="domain" description="TonB-dependent receptor plug" evidence="19">
    <location>
        <begin position="75"/>
        <end position="176"/>
    </location>
</feature>
<dbReference type="GO" id="GO:0038023">
    <property type="term" value="F:signaling receptor activity"/>
    <property type="evidence" value="ECO:0007669"/>
    <property type="project" value="InterPro"/>
</dbReference>
<dbReference type="CDD" id="cd01347">
    <property type="entry name" value="ligand_gated_channel"/>
    <property type="match status" value="1"/>
</dbReference>
<feature type="signal peptide" evidence="17">
    <location>
        <begin position="1"/>
        <end position="28"/>
    </location>
</feature>
<comment type="similarity">
    <text evidence="2 14 16">Belongs to the TonB-dependent receptor family.</text>
</comment>
<evidence type="ECO:0000259" key="18">
    <source>
        <dbReference type="Pfam" id="PF00593"/>
    </source>
</evidence>
<keyword evidence="7 17" id="KW-0732">Signal</keyword>
<dbReference type="InterPro" id="IPR037066">
    <property type="entry name" value="Plug_dom_sf"/>
</dbReference>
<name>A0A7Y4P404_9BURK</name>
<keyword evidence="8" id="KW-0408">Iron</keyword>
<dbReference type="PANTHER" id="PTHR32552:SF74">
    <property type="entry name" value="HYDROXAMATE SIDEROPHORE RECEPTOR FHUE"/>
    <property type="match status" value="1"/>
</dbReference>
<evidence type="ECO:0000256" key="5">
    <source>
        <dbReference type="ARBA" id="ARBA00022496"/>
    </source>
</evidence>
<evidence type="ECO:0000256" key="7">
    <source>
        <dbReference type="ARBA" id="ARBA00022729"/>
    </source>
</evidence>
<dbReference type="GO" id="GO:0009279">
    <property type="term" value="C:cell outer membrane"/>
    <property type="evidence" value="ECO:0007669"/>
    <property type="project" value="UniProtKB-SubCell"/>
</dbReference>
<dbReference type="InterPro" id="IPR039426">
    <property type="entry name" value="TonB-dep_rcpt-like"/>
</dbReference>
<dbReference type="GO" id="GO:0015344">
    <property type="term" value="F:siderophore uptake transmembrane transporter activity"/>
    <property type="evidence" value="ECO:0007669"/>
    <property type="project" value="TreeGrafter"/>
</dbReference>
<dbReference type="Gene3D" id="2.170.130.10">
    <property type="entry name" value="TonB-dependent receptor, plug domain"/>
    <property type="match status" value="1"/>
</dbReference>
<dbReference type="InterPro" id="IPR010917">
    <property type="entry name" value="TonB_rcpt_CS"/>
</dbReference>
<dbReference type="RefSeq" id="WP_171588572.1">
    <property type="nucleotide sequence ID" value="NZ_JABGBO010000005.1"/>
</dbReference>
<keyword evidence="12 20" id="KW-0675">Receptor</keyword>
<comment type="subcellular location">
    <subcellularLocation>
        <location evidence="1 14">Cell outer membrane</location>
        <topology evidence="1 14">Multi-pass membrane protein</topology>
    </subcellularLocation>
</comment>
<feature type="chain" id="PRO_5030914244" evidence="17">
    <location>
        <begin position="29"/>
        <end position="730"/>
    </location>
</feature>
<dbReference type="InterPro" id="IPR036942">
    <property type="entry name" value="Beta-barrel_TonB_sf"/>
</dbReference>
<evidence type="ECO:0000256" key="10">
    <source>
        <dbReference type="ARBA" id="ARBA00023077"/>
    </source>
</evidence>
<evidence type="ECO:0000256" key="4">
    <source>
        <dbReference type="ARBA" id="ARBA00022452"/>
    </source>
</evidence>